<dbReference type="Proteomes" id="UP001165090">
    <property type="component" value="Unassembled WGS sequence"/>
</dbReference>
<feature type="region of interest" description="Disordered" evidence="1">
    <location>
        <begin position="149"/>
        <end position="173"/>
    </location>
</feature>
<reference evidence="3 4" key="1">
    <citation type="journal article" date="2023" name="IScience">
        <title>Expanded male sex-determining region conserved during the evolution of homothallism in the green alga Volvox.</title>
        <authorList>
            <person name="Yamamoto K."/>
            <person name="Matsuzaki R."/>
            <person name="Mahakham W."/>
            <person name="Heman W."/>
            <person name="Sekimoto H."/>
            <person name="Kawachi M."/>
            <person name="Minakuchi Y."/>
            <person name="Toyoda A."/>
            <person name="Nozaki H."/>
        </authorList>
    </citation>
    <scope>NUCLEOTIDE SEQUENCE [LARGE SCALE GENOMIC DNA]</scope>
    <source>
        <strain evidence="3 4">NIES-4468</strain>
    </source>
</reference>
<feature type="transmembrane region" description="Helical" evidence="2">
    <location>
        <begin position="113"/>
        <end position="138"/>
    </location>
</feature>
<dbReference type="EMBL" id="BSDZ01000011">
    <property type="protein sequence ID" value="GLI62285.1"/>
    <property type="molecule type" value="Genomic_DNA"/>
</dbReference>
<protein>
    <recommendedName>
        <fullName evidence="5">Transmembrane protein</fullName>
    </recommendedName>
</protein>
<evidence type="ECO:0008006" key="5">
    <source>
        <dbReference type="Google" id="ProtNLM"/>
    </source>
</evidence>
<organism evidence="3 4">
    <name type="scientific">Volvox africanus</name>
    <dbReference type="NCBI Taxonomy" id="51714"/>
    <lineage>
        <taxon>Eukaryota</taxon>
        <taxon>Viridiplantae</taxon>
        <taxon>Chlorophyta</taxon>
        <taxon>core chlorophytes</taxon>
        <taxon>Chlorophyceae</taxon>
        <taxon>CS clade</taxon>
        <taxon>Chlamydomonadales</taxon>
        <taxon>Volvocaceae</taxon>
        <taxon>Volvox</taxon>
    </lineage>
</organism>
<accession>A0ABQ5RXN1</accession>
<keyword evidence="2" id="KW-1133">Transmembrane helix</keyword>
<feature type="compositionally biased region" description="Low complexity" evidence="1">
    <location>
        <begin position="160"/>
        <end position="169"/>
    </location>
</feature>
<keyword evidence="2" id="KW-0812">Transmembrane</keyword>
<evidence type="ECO:0000256" key="1">
    <source>
        <dbReference type="SAM" id="MobiDB-lite"/>
    </source>
</evidence>
<name>A0ABQ5RXN1_9CHLO</name>
<sequence>MAACTFQRNVRPFTIPAKAQCFPAVPCRLRVLKFQCFSHSRTSSISTCDCRPVPATSVSNLPLAAFSIAMSAIGLTAQRAFAEEVIAQNAPTISQEDIEILAASSTGSGVDQIMVSLLFGVVVVLLVVVTGGVAYMNISQWLDSRQEKEDRDKAGKEGLSSTAAASRTGGADEEDVVVPLKRAIRIKKEKGRGFAAPSELTRGS</sequence>
<evidence type="ECO:0000313" key="4">
    <source>
        <dbReference type="Proteomes" id="UP001165090"/>
    </source>
</evidence>
<evidence type="ECO:0000313" key="3">
    <source>
        <dbReference type="EMBL" id="GLI62285.1"/>
    </source>
</evidence>
<evidence type="ECO:0000256" key="2">
    <source>
        <dbReference type="SAM" id="Phobius"/>
    </source>
</evidence>
<gene>
    <name evidence="3" type="ORF">VaNZ11_004847</name>
</gene>
<proteinExistence type="predicted"/>
<keyword evidence="2" id="KW-0472">Membrane</keyword>
<keyword evidence="4" id="KW-1185">Reference proteome</keyword>
<comment type="caution">
    <text evidence="3">The sequence shown here is derived from an EMBL/GenBank/DDBJ whole genome shotgun (WGS) entry which is preliminary data.</text>
</comment>